<name>A0A2K8KBB8_9RHOB</name>
<dbReference type="Pfam" id="PF03476">
    <property type="entry name" value="MOSC_N"/>
    <property type="match status" value="1"/>
</dbReference>
<gene>
    <name evidence="2" type="ORF">BG454_04630</name>
</gene>
<dbReference type="InterPro" id="IPR011037">
    <property type="entry name" value="Pyrv_Knase-like_insert_dom_sf"/>
</dbReference>
<dbReference type="Pfam" id="PF03473">
    <property type="entry name" value="MOSC"/>
    <property type="match status" value="1"/>
</dbReference>
<evidence type="ECO:0000313" key="3">
    <source>
        <dbReference type="Proteomes" id="UP000228948"/>
    </source>
</evidence>
<dbReference type="RefSeq" id="WP_071479269.1">
    <property type="nucleotide sequence ID" value="NZ_CP024899.1"/>
</dbReference>
<dbReference type="InterPro" id="IPR005303">
    <property type="entry name" value="MOCOS_middle"/>
</dbReference>
<sequence>MGWRLSHIFRHPIKAHGREELPSVNLTEGKCLPYDRHWAVAHEAATLMPGWNACMNFTRGAKTPALQAINAQFDEASQRLTLTHPALEALSFAPDDSAGQAAFLDWVRPLMAVGRAQPARLVTAGRGMTDTDFESVSILNLSSNRALGQRIGIDLGLDRWRGNLWLDGLAPWEEFDLIGRELQIGAARLKIVERIGRCRATMVDCATGKIDVNTLDALEQGYDHTDFGVYARVTRTGVIRAGDTVEIVE</sequence>
<reference evidence="2 3" key="1">
    <citation type="submission" date="2017-11" db="EMBL/GenBank/DDBJ databases">
        <title>Revised Sequence and Annotation of the Rhodobaca barguzinensis strain alga05 Genome.</title>
        <authorList>
            <person name="Kopejtka K."/>
            <person name="Tomasch J.M."/>
            <person name="Bunk B."/>
            <person name="Koblizek M."/>
        </authorList>
    </citation>
    <scope>NUCLEOTIDE SEQUENCE [LARGE SCALE GENOMIC DNA]</scope>
    <source>
        <strain evidence="3">alga05</strain>
    </source>
</reference>
<dbReference type="STRING" id="441209.GCA_001870665_03658"/>
<feature type="domain" description="MOSC" evidence="1">
    <location>
        <begin position="99"/>
        <end position="248"/>
    </location>
</feature>
<dbReference type="GO" id="GO:0030170">
    <property type="term" value="F:pyridoxal phosphate binding"/>
    <property type="evidence" value="ECO:0007669"/>
    <property type="project" value="InterPro"/>
</dbReference>
<dbReference type="InterPro" id="IPR005302">
    <property type="entry name" value="MoCF_Sase_C"/>
</dbReference>
<accession>A0A2K8KBB8</accession>
<dbReference type="EMBL" id="CP024899">
    <property type="protein sequence ID" value="ATX65203.1"/>
    <property type="molecule type" value="Genomic_DNA"/>
</dbReference>
<dbReference type="SUPFAM" id="SSF50800">
    <property type="entry name" value="PK beta-barrel domain-like"/>
    <property type="match status" value="1"/>
</dbReference>
<dbReference type="GO" id="GO:0003824">
    <property type="term" value="F:catalytic activity"/>
    <property type="evidence" value="ECO:0007669"/>
    <property type="project" value="InterPro"/>
</dbReference>
<evidence type="ECO:0000313" key="2">
    <source>
        <dbReference type="EMBL" id="ATX65203.1"/>
    </source>
</evidence>
<dbReference type="Gene3D" id="2.40.33.20">
    <property type="entry name" value="PK beta-barrel domain-like"/>
    <property type="match status" value="1"/>
</dbReference>
<dbReference type="GO" id="GO:0030151">
    <property type="term" value="F:molybdenum ion binding"/>
    <property type="evidence" value="ECO:0007669"/>
    <property type="project" value="InterPro"/>
</dbReference>
<evidence type="ECO:0000259" key="1">
    <source>
        <dbReference type="PROSITE" id="PS51340"/>
    </source>
</evidence>
<dbReference type="OrthoDB" id="581532at2"/>
<dbReference type="PROSITE" id="PS51340">
    <property type="entry name" value="MOSC"/>
    <property type="match status" value="1"/>
</dbReference>
<keyword evidence="3" id="KW-1185">Reference proteome</keyword>
<dbReference type="KEGG" id="rbg:BG454_04630"/>
<dbReference type="Proteomes" id="UP000228948">
    <property type="component" value="Chromosome"/>
</dbReference>
<dbReference type="AlphaFoldDB" id="A0A2K8KBB8"/>
<organism evidence="2 3">
    <name type="scientific">Roseinatronobacter bogoriensis subsp. barguzinensis</name>
    <dbReference type="NCBI Taxonomy" id="441209"/>
    <lineage>
        <taxon>Bacteria</taxon>
        <taxon>Pseudomonadati</taxon>
        <taxon>Pseudomonadota</taxon>
        <taxon>Alphaproteobacteria</taxon>
        <taxon>Rhodobacterales</taxon>
        <taxon>Paracoccaceae</taxon>
        <taxon>Roseinatronobacter</taxon>
    </lineage>
</organism>
<protein>
    <submittedName>
        <fullName evidence="2">Molybdenum cofactor biosysynthesis protein</fullName>
    </submittedName>
</protein>
<proteinExistence type="predicted"/>